<dbReference type="InterPro" id="IPR052400">
    <property type="entry name" value="Zn2-C6_fungal_TF"/>
</dbReference>
<dbReference type="InterPro" id="IPR021858">
    <property type="entry name" value="Fun_TF"/>
</dbReference>
<dbReference type="PANTHER" id="PTHR47657:SF12">
    <property type="entry name" value="ZN(II)2CYS6 TRANSCRIPTION FACTOR (EUROFUNG)"/>
    <property type="match status" value="1"/>
</dbReference>
<evidence type="ECO:0000259" key="3">
    <source>
        <dbReference type="PROSITE" id="PS50048"/>
    </source>
</evidence>
<dbReference type="Proteomes" id="UP000308768">
    <property type="component" value="Unassembled WGS sequence"/>
</dbReference>
<reference evidence="4 5" key="1">
    <citation type="submission" date="2017-03" db="EMBL/GenBank/DDBJ databases">
        <title>Genomes of endolithic fungi from Antarctica.</title>
        <authorList>
            <person name="Coleine C."/>
            <person name="Masonjones S."/>
            <person name="Stajich J.E."/>
        </authorList>
    </citation>
    <scope>NUCLEOTIDE SEQUENCE [LARGE SCALE GENOMIC DNA]</scope>
    <source>
        <strain evidence="4 5">CCFEE 5187</strain>
    </source>
</reference>
<keyword evidence="1" id="KW-0539">Nucleus</keyword>
<evidence type="ECO:0000313" key="5">
    <source>
        <dbReference type="Proteomes" id="UP000308768"/>
    </source>
</evidence>
<name>A0A4U0XSD2_9PEZI</name>
<dbReference type="STRING" id="331657.A0A4U0XSD2"/>
<dbReference type="InterPro" id="IPR001138">
    <property type="entry name" value="Zn2Cys6_DnaBD"/>
</dbReference>
<dbReference type="CDD" id="cd00067">
    <property type="entry name" value="GAL4"/>
    <property type="match status" value="1"/>
</dbReference>
<evidence type="ECO:0000256" key="2">
    <source>
        <dbReference type="SAM" id="MobiDB-lite"/>
    </source>
</evidence>
<dbReference type="InterPro" id="IPR036864">
    <property type="entry name" value="Zn2-C6_fun-type_DNA-bd_sf"/>
</dbReference>
<feature type="compositionally biased region" description="Basic and acidic residues" evidence="2">
    <location>
        <begin position="530"/>
        <end position="544"/>
    </location>
</feature>
<dbReference type="AlphaFoldDB" id="A0A4U0XSD2"/>
<dbReference type="Pfam" id="PF00172">
    <property type="entry name" value="Zn_clus"/>
    <property type="match status" value="1"/>
</dbReference>
<feature type="domain" description="Zn(2)-C6 fungal-type" evidence="3">
    <location>
        <begin position="19"/>
        <end position="49"/>
    </location>
</feature>
<dbReference type="PANTHER" id="PTHR47657">
    <property type="entry name" value="STEROL REGULATORY ELEMENT-BINDING PROTEIN ECM22"/>
    <property type="match status" value="1"/>
</dbReference>
<dbReference type="EMBL" id="NAJN01000055">
    <property type="protein sequence ID" value="TKA80530.1"/>
    <property type="molecule type" value="Genomic_DNA"/>
</dbReference>
<evidence type="ECO:0000313" key="4">
    <source>
        <dbReference type="EMBL" id="TKA80530.1"/>
    </source>
</evidence>
<gene>
    <name evidence="4" type="ORF">B0A49_01021</name>
</gene>
<sequence>MAGPGGGPSRRSHTKSRKGCKTCKKRHIRCDEAYPQCRNCTKHQVRCDYMQNAATEANSPESPQQPNLLLTPETESMVDTWQQSGSFPFPELPVFPQPQWHEYSKIDLRLIHHVSSISSSMSHIGSDRLTTWTEHMPKFLSLAASHPFVMHAILSCSASHLAWLSQSSETKSLAFQHGGTALKGLHEAIGSFSKANSDAILATSLLLSWQATDWQAVPTRGWASLMTGTKTIVAHMQPWRHESMFASHIMEQGLTAPQAFPNATGYQVTQESRREQQATLQHIAHSLQRIRSYLAGHEQGLLWIDRLRDYIERLRTSNPAQTSEEQFGQLYTLRKWLFWVPVYLLQSQGRGVHVLLVLAYFYATALALEPMYPEIGSAFCANMASPPLEEILRIVSAMQSTSSFSQDLQGIALIMEMPREMATIFRSRLEWNRQQVETEQRQSAHNSPCGLQTLDLNFEAFNYGNFGSLSPAFAPSPQGFGPNPVVAAPRSPFLEVPKPQMGIEDYEIHTGGSAYGTPARSPSFPPQRYSMHEDTEHGEAPLAP</sequence>
<feature type="region of interest" description="Disordered" evidence="2">
    <location>
        <begin position="505"/>
        <end position="544"/>
    </location>
</feature>
<dbReference type="GO" id="GO:0008270">
    <property type="term" value="F:zinc ion binding"/>
    <property type="evidence" value="ECO:0007669"/>
    <property type="project" value="InterPro"/>
</dbReference>
<dbReference type="GO" id="GO:0000981">
    <property type="term" value="F:DNA-binding transcription factor activity, RNA polymerase II-specific"/>
    <property type="evidence" value="ECO:0007669"/>
    <property type="project" value="InterPro"/>
</dbReference>
<accession>A0A4U0XSD2</accession>
<dbReference type="Gene3D" id="4.10.240.10">
    <property type="entry name" value="Zn(2)-C6 fungal-type DNA-binding domain"/>
    <property type="match status" value="1"/>
</dbReference>
<dbReference type="PROSITE" id="PS00463">
    <property type="entry name" value="ZN2_CY6_FUNGAL_1"/>
    <property type="match status" value="1"/>
</dbReference>
<dbReference type="SMART" id="SM00066">
    <property type="entry name" value="GAL4"/>
    <property type="match status" value="1"/>
</dbReference>
<dbReference type="PROSITE" id="PS50048">
    <property type="entry name" value="ZN2_CY6_FUNGAL_2"/>
    <property type="match status" value="1"/>
</dbReference>
<proteinExistence type="predicted"/>
<dbReference type="Pfam" id="PF11951">
    <property type="entry name" value="Fungal_trans_2"/>
    <property type="match status" value="1"/>
</dbReference>
<evidence type="ECO:0000256" key="1">
    <source>
        <dbReference type="ARBA" id="ARBA00023242"/>
    </source>
</evidence>
<organism evidence="4 5">
    <name type="scientific">Cryomyces minteri</name>
    <dbReference type="NCBI Taxonomy" id="331657"/>
    <lineage>
        <taxon>Eukaryota</taxon>
        <taxon>Fungi</taxon>
        <taxon>Dikarya</taxon>
        <taxon>Ascomycota</taxon>
        <taxon>Pezizomycotina</taxon>
        <taxon>Dothideomycetes</taxon>
        <taxon>Dothideomycetes incertae sedis</taxon>
        <taxon>Cryomyces</taxon>
    </lineage>
</organism>
<keyword evidence="5" id="KW-1185">Reference proteome</keyword>
<dbReference type="SUPFAM" id="SSF57701">
    <property type="entry name" value="Zn2/Cys6 DNA-binding domain"/>
    <property type="match status" value="1"/>
</dbReference>
<dbReference type="OrthoDB" id="1924260at2759"/>
<comment type="caution">
    <text evidence="4">The sequence shown here is derived from an EMBL/GenBank/DDBJ whole genome shotgun (WGS) entry which is preliminary data.</text>
</comment>
<protein>
    <recommendedName>
        <fullName evidence="3">Zn(2)-C6 fungal-type domain-containing protein</fullName>
    </recommendedName>
</protein>